<evidence type="ECO:0000313" key="1">
    <source>
        <dbReference type="EMBL" id="MDC8756933.1"/>
    </source>
</evidence>
<sequence length="267" mass="28914">MGLKDLQQLYLDLTNDVIKPGEIAAFDGPEDAHRRGYDLSSGELQRLGQVNWDHAALGIDVHRSIEAIRAQARYRRDPNTGQLSDIAYPFLNPVMEIDKMTNPNDPHGDLNRPVYYPQQPQPGQHIDPSIYNPAAVRCAPAIDPSMYNPAAVRCAPAIDPSMYHPAAVRCAPAIDLSMYNPAAVRCAPAIDPAMYAAVTAAMQAQPANVRLRGTILKGADFSKQDLRGADLSGADLSEANLEDADLRGALLDGANFTGAKLTGVRWT</sequence>
<dbReference type="InterPro" id="IPR051082">
    <property type="entry name" value="Pentapeptide-BTB/POZ_domain"/>
</dbReference>
<reference evidence="1 2" key="1">
    <citation type="submission" date="2022-10" db="EMBL/GenBank/DDBJ databases">
        <title>Janthinobacterium sp. hw3 Genome sequencing.</title>
        <authorList>
            <person name="Park S."/>
        </authorList>
    </citation>
    <scope>NUCLEOTIDE SEQUENCE [LARGE SCALE GENOMIC DNA]</scope>
    <source>
        <strain evidence="2">hw3</strain>
    </source>
</reference>
<protein>
    <submittedName>
        <fullName evidence="1">Pentapeptide repeat-containing protein</fullName>
    </submittedName>
</protein>
<dbReference type="RefSeq" id="WP_273669589.1">
    <property type="nucleotide sequence ID" value="NZ_JAQQXR010000001.1"/>
</dbReference>
<dbReference type="Proteomes" id="UP001221208">
    <property type="component" value="Unassembled WGS sequence"/>
</dbReference>
<gene>
    <name evidence="1" type="ORF">OIK44_04945</name>
</gene>
<dbReference type="SUPFAM" id="SSF141571">
    <property type="entry name" value="Pentapeptide repeat-like"/>
    <property type="match status" value="1"/>
</dbReference>
<dbReference type="PANTHER" id="PTHR14136">
    <property type="entry name" value="BTB_POZ DOMAIN-CONTAINING PROTEIN KCTD9"/>
    <property type="match status" value="1"/>
</dbReference>
<dbReference type="Pfam" id="PF00805">
    <property type="entry name" value="Pentapeptide"/>
    <property type="match status" value="1"/>
</dbReference>
<keyword evidence="2" id="KW-1185">Reference proteome</keyword>
<evidence type="ECO:0000313" key="2">
    <source>
        <dbReference type="Proteomes" id="UP001221208"/>
    </source>
</evidence>
<name>A0ABT5JW32_9BURK</name>
<proteinExistence type="predicted"/>
<accession>A0ABT5JW32</accession>
<dbReference type="InterPro" id="IPR001646">
    <property type="entry name" value="5peptide_repeat"/>
</dbReference>
<dbReference type="EMBL" id="JAQQXR010000001">
    <property type="protein sequence ID" value="MDC8756933.1"/>
    <property type="molecule type" value="Genomic_DNA"/>
</dbReference>
<comment type="caution">
    <text evidence="1">The sequence shown here is derived from an EMBL/GenBank/DDBJ whole genome shotgun (WGS) entry which is preliminary data.</text>
</comment>
<organism evidence="1 2">
    <name type="scientific">Janthinobacterium fluminis</name>
    <dbReference type="NCBI Taxonomy" id="2987524"/>
    <lineage>
        <taxon>Bacteria</taxon>
        <taxon>Pseudomonadati</taxon>
        <taxon>Pseudomonadota</taxon>
        <taxon>Betaproteobacteria</taxon>
        <taxon>Burkholderiales</taxon>
        <taxon>Oxalobacteraceae</taxon>
        <taxon>Janthinobacterium</taxon>
    </lineage>
</organism>
<dbReference type="PANTHER" id="PTHR14136:SF17">
    <property type="entry name" value="BTB_POZ DOMAIN-CONTAINING PROTEIN KCTD9"/>
    <property type="match status" value="1"/>
</dbReference>
<dbReference type="Gene3D" id="2.160.20.80">
    <property type="entry name" value="E3 ubiquitin-protein ligase SopA"/>
    <property type="match status" value="1"/>
</dbReference>